<feature type="region of interest" description="Disordered" evidence="1">
    <location>
        <begin position="49"/>
        <end position="82"/>
    </location>
</feature>
<evidence type="ECO:0000256" key="1">
    <source>
        <dbReference type="SAM" id="MobiDB-lite"/>
    </source>
</evidence>
<feature type="compositionally biased region" description="Basic and acidic residues" evidence="1">
    <location>
        <begin position="58"/>
        <end position="68"/>
    </location>
</feature>
<feature type="compositionally biased region" description="Basic and acidic residues" evidence="1">
    <location>
        <begin position="213"/>
        <end position="222"/>
    </location>
</feature>
<reference evidence="2 3" key="1">
    <citation type="submission" date="2018-06" db="EMBL/GenBank/DDBJ databases">
        <title>Genomic Encyclopedia of Type Strains, Phase IV (KMG-IV): sequencing the most valuable type-strain genomes for metagenomic binning, comparative biology and taxonomic classification.</title>
        <authorList>
            <person name="Goeker M."/>
        </authorList>
    </citation>
    <scope>NUCLEOTIDE SEQUENCE [LARGE SCALE GENOMIC DNA]</scope>
    <source>
        <strain evidence="2 3">DSM 25532</strain>
    </source>
</reference>
<dbReference type="RefSeq" id="WP_113957848.1">
    <property type="nucleotide sequence ID" value="NZ_QNRR01000002.1"/>
</dbReference>
<accession>A0A366HTR8</accession>
<dbReference type="OrthoDB" id="185889at2"/>
<proteinExistence type="predicted"/>
<comment type="caution">
    <text evidence="2">The sequence shown here is derived from an EMBL/GenBank/DDBJ whole genome shotgun (WGS) entry which is preliminary data.</text>
</comment>
<evidence type="ECO:0000313" key="2">
    <source>
        <dbReference type="EMBL" id="RBP46323.1"/>
    </source>
</evidence>
<organism evidence="2 3">
    <name type="scientific">Roseimicrobium gellanilyticum</name>
    <dbReference type="NCBI Taxonomy" id="748857"/>
    <lineage>
        <taxon>Bacteria</taxon>
        <taxon>Pseudomonadati</taxon>
        <taxon>Verrucomicrobiota</taxon>
        <taxon>Verrucomicrobiia</taxon>
        <taxon>Verrucomicrobiales</taxon>
        <taxon>Verrucomicrobiaceae</taxon>
        <taxon>Roseimicrobium</taxon>
    </lineage>
</organism>
<feature type="region of interest" description="Disordered" evidence="1">
    <location>
        <begin position="213"/>
        <end position="236"/>
    </location>
</feature>
<name>A0A366HTR8_9BACT</name>
<gene>
    <name evidence="2" type="ORF">DES53_102712</name>
</gene>
<dbReference type="EMBL" id="QNRR01000002">
    <property type="protein sequence ID" value="RBP46323.1"/>
    <property type="molecule type" value="Genomic_DNA"/>
</dbReference>
<feature type="compositionally biased region" description="Pro residues" evidence="1">
    <location>
        <begin position="69"/>
        <end position="80"/>
    </location>
</feature>
<dbReference type="AlphaFoldDB" id="A0A366HTR8"/>
<evidence type="ECO:0000313" key="3">
    <source>
        <dbReference type="Proteomes" id="UP000253426"/>
    </source>
</evidence>
<protein>
    <submittedName>
        <fullName evidence="2">Uncharacterized protein</fullName>
    </submittedName>
</protein>
<dbReference type="Proteomes" id="UP000253426">
    <property type="component" value="Unassembled WGS sequence"/>
</dbReference>
<sequence>MKAFGLLLLLVAVGAVSYFYAYEPIADYLGLEKPKVEVVSEVEPIVVKAPEPPPAPPKMEEPKPEPPKPEPMPTPPPMPSVPLVMDNTPKPDADGFLAPVFPPIEEVVKGWMEIPKSAFNPPRPVKVMKPLEFVRVINGNKIGSKVPAGGTAYVTGQEGLNLMVATSPDPGAPSSQVSIDDTDLKAVLTAAYENWKVNMTEYKRRQHLFAKESAGRAQEAKKSGGGAATPAAAGAPARNTEGTYDVLLASMKAGQVTEITPTNVKKWGDAQMEKIDGKDYWTIIVDYTTKTMFGDFDTQAQARILNGKVEKWIYTGSGEVVP</sequence>
<keyword evidence="3" id="KW-1185">Reference proteome</keyword>